<accession>A0A010QGR6</accession>
<evidence type="ECO:0000313" key="3">
    <source>
        <dbReference type="Proteomes" id="UP000020467"/>
    </source>
</evidence>
<feature type="compositionally biased region" description="Polar residues" evidence="1">
    <location>
        <begin position="305"/>
        <end position="315"/>
    </location>
</feature>
<dbReference type="HOGENOM" id="CLU_808944_0_0_1"/>
<comment type="caution">
    <text evidence="2">The sequence shown here is derived from an EMBL/GenBank/DDBJ whole genome shotgun (WGS) entry which is preliminary data.</text>
</comment>
<dbReference type="EMBL" id="JARH01000569">
    <property type="protein sequence ID" value="EXF79147.1"/>
    <property type="molecule type" value="Genomic_DNA"/>
</dbReference>
<feature type="compositionally biased region" description="Pro residues" evidence="1">
    <location>
        <begin position="292"/>
        <end position="304"/>
    </location>
</feature>
<feature type="region of interest" description="Disordered" evidence="1">
    <location>
        <begin position="194"/>
        <end position="222"/>
    </location>
</feature>
<dbReference type="KEGG" id="cfj:CFIO01_12310"/>
<dbReference type="Proteomes" id="UP000020467">
    <property type="component" value="Unassembled WGS sequence"/>
</dbReference>
<dbReference type="AlphaFoldDB" id="A0A010QGR6"/>
<feature type="region of interest" description="Disordered" evidence="1">
    <location>
        <begin position="1"/>
        <end position="48"/>
    </location>
</feature>
<reference evidence="2 3" key="1">
    <citation type="submission" date="2014-02" db="EMBL/GenBank/DDBJ databases">
        <title>The genome sequence of Colletotrichum fioriniae PJ7.</title>
        <authorList>
            <person name="Baroncelli R."/>
            <person name="Thon M.R."/>
        </authorList>
    </citation>
    <scope>NUCLEOTIDE SEQUENCE [LARGE SCALE GENOMIC DNA]</scope>
    <source>
        <strain evidence="2 3">PJ7</strain>
    </source>
</reference>
<organism evidence="2 3">
    <name type="scientific">Colletotrichum fioriniae PJ7</name>
    <dbReference type="NCBI Taxonomy" id="1445577"/>
    <lineage>
        <taxon>Eukaryota</taxon>
        <taxon>Fungi</taxon>
        <taxon>Dikarya</taxon>
        <taxon>Ascomycota</taxon>
        <taxon>Pezizomycotina</taxon>
        <taxon>Sordariomycetes</taxon>
        <taxon>Hypocreomycetidae</taxon>
        <taxon>Glomerellales</taxon>
        <taxon>Glomerellaceae</taxon>
        <taxon>Colletotrichum</taxon>
        <taxon>Colletotrichum acutatum species complex</taxon>
    </lineage>
</organism>
<proteinExistence type="predicted"/>
<name>A0A010QGR6_9PEZI</name>
<sequence length="343" mass="38197">MHSSISIQHRPPPLPPHKPLNTPIPQNLIPRPSRHNAPLNVGTSNVKRKPQPPALVNLVFLSTATFFVPSTVNTTTTTITIPQNPNPLSPNPPPLKLARLPIERKVPPPLVHAPDAILRAPIRVRPPHKLVLYLPNLPLHRGQLLFLPLAVTTTTITTVTAITKRIRNNLSVPLVTRLPVRTSLDNLLLHLLPTTTTTTTTTPPLPRRPPQRPRTLPPPLRVLPLGQPQIQHVPLRKPTPMQPHPNLPLPKRPRQFFLLRHPPVPIPIIVLPIFAIIPPRIRINLRLSPPSPFPPPQNLKPPTIPNHQTPRAPTPNLNHMIPETMHPRLRRIPIQSFGVGIPG</sequence>
<protein>
    <submittedName>
        <fullName evidence="2">Uncharacterized protein</fullName>
    </submittedName>
</protein>
<keyword evidence="3" id="KW-1185">Reference proteome</keyword>
<feature type="region of interest" description="Disordered" evidence="1">
    <location>
        <begin position="292"/>
        <end position="315"/>
    </location>
</feature>
<gene>
    <name evidence="2" type="ORF">CFIO01_12310</name>
</gene>
<evidence type="ECO:0000256" key="1">
    <source>
        <dbReference type="SAM" id="MobiDB-lite"/>
    </source>
</evidence>
<evidence type="ECO:0000313" key="2">
    <source>
        <dbReference type="EMBL" id="EXF79147.1"/>
    </source>
</evidence>